<dbReference type="PANTHER" id="PTHR45348:SF2">
    <property type="entry name" value="ZINC-TYPE ALCOHOL DEHYDROGENASE-LIKE PROTEIN C2E1P3.01"/>
    <property type="match status" value="1"/>
</dbReference>
<organism evidence="4 5">
    <name type="scientific">Thermothielavioides terrestris</name>
    <dbReference type="NCBI Taxonomy" id="2587410"/>
    <lineage>
        <taxon>Eukaryota</taxon>
        <taxon>Fungi</taxon>
        <taxon>Dikarya</taxon>
        <taxon>Ascomycota</taxon>
        <taxon>Pezizomycotina</taxon>
        <taxon>Sordariomycetes</taxon>
        <taxon>Sordariomycetidae</taxon>
        <taxon>Sordariales</taxon>
        <taxon>Chaetomiaceae</taxon>
        <taxon>Thermothielavioides</taxon>
    </lineage>
</organism>
<dbReference type="EMBL" id="OUUZ01000009">
    <property type="protein sequence ID" value="SPQ23141.1"/>
    <property type="molecule type" value="Genomic_DNA"/>
</dbReference>
<proteinExistence type="inferred from homology"/>
<gene>
    <name evidence="4" type="ORF">TT172_LOCUS5560</name>
</gene>
<dbReference type="InterPro" id="IPR011032">
    <property type="entry name" value="GroES-like_sf"/>
</dbReference>
<keyword evidence="2" id="KW-0560">Oxidoreductase</keyword>
<dbReference type="SMART" id="SM00829">
    <property type="entry name" value="PKS_ER"/>
    <property type="match status" value="1"/>
</dbReference>
<evidence type="ECO:0000256" key="2">
    <source>
        <dbReference type="ARBA" id="ARBA00023002"/>
    </source>
</evidence>
<dbReference type="InterPro" id="IPR013154">
    <property type="entry name" value="ADH-like_N"/>
</dbReference>
<dbReference type="Pfam" id="PF08240">
    <property type="entry name" value="ADH_N"/>
    <property type="match status" value="1"/>
</dbReference>
<dbReference type="AlphaFoldDB" id="A0A3S4C791"/>
<dbReference type="SUPFAM" id="SSF51735">
    <property type="entry name" value="NAD(P)-binding Rossmann-fold domains"/>
    <property type="match status" value="1"/>
</dbReference>
<evidence type="ECO:0000259" key="3">
    <source>
        <dbReference type="SMART" id="SM00829"/>
    </source>
</evidence>
<dbReference type="CDD" id="cd08249">
    <property type="entry name" value="enoyl_reductase_like"/>
    <property type="match status" value="1"/>
</dbReference>
<dbReference type="SUPFAM" id="SSF50129">
    <property type="entry name" value="GroES-like"/>
    <property type="match status" value="1"/>
</dbReference>
<evidence type="ECO:0000313" key="5">
    <source>
        <dbReference type="Proteomes" id="UP000289323"/>
    </source>
</evidence>
<comment type="similarity">
    <text evidence="1">Belongs to the zinc-containing alcohol dehydrogenase family.</text>
</comment>
<dbReference type="InterPro" id="IPR036291">
    <property type="entry name" value="NAD(P)-bd_dom_sf"/>
</dbReference>
<sequence>MAPSNVAAWLPSPRARPLKVDNAEYPTVGDNEIVVKVSAVALNPMDWLIQVLGENLFSWLQYPYIGGTDAAGTVVEVGGSVTKYKVGDRVVGLAAGFTPREGAFQDYVVLRANASAPIPDNLSFEDAVVLPLGLCTAYCGLYQKDYLALEYPRVDPKPAGRTVLIWAGASSVGSNAIQLAVASGYEVFTTASPQNWDYCKALGASRVFDYRSPTVVQDLVDAFQGKTCAGGFAIHPGSEQPVFEVVARSEGAKTVAVAGPLPKDIPAGITAKGIFAGTEDDELRGKIWNDFLPEALAQSKYKCQPAPRVVGQGLDKIQEGLDLGAQGVSAQKLVVKL</sequence>
<feature type="domain" description="Enoyl reductase (ER)" evidence="3">
    <location>
        <begin position="14"/>
        <end position="335"/>
    </location>
</feature>
<dbReference type="GO" id="GO:0016651">
    <property type="term" value="F:oxidoreductase activity, acting on NAD(P)H"/>
    <property type="evidence" value="ECO:0007669"/>
    <property type="project" value="InterPro"/>
</dbReference>
<evidence type="ECO:0000313" key="4">
    <source>
        <dbReference type="EMBL" id="SPQ23141.1"/>
    </source>
</evidence>
<dbReference type="Proteomes" id="UP000289323">
    <property type="component" value="Unassembled WGS sequence"/>
</dbReference>
<reference evidence="4 5" key="1">
    <citation type="submission" date="2018-04" db="EMBL/GenBank/DDBJ databases">
        <authorList>
            <person name="Huttner S."/>
            <person name="Dainat J."/>
        </authorList>
    </citation>
    <scope>NUCLEOTIDE SEQUENCE [LARGE SCALE GENOMIC DNA]</scope>
</reference>
<dbReference type="Gene3D" id="3.90.180.10">
    <property type="entry name" value="Medium-chain alcohol dehydrogenases, catalytic domain"/>
    <property type="match status" value="1"/>
</dbReference>
<dbReference type="Gene3D" id="3.40.50.720">
    <property type="entry name" value="NAD(P)-binding Rossmann-like Domain"/>
    <property type="match status" value="1"/>
</dbReference>
<evidence type="ECO:0000256" key="1">
    <source>
        <dbReference type="ARBA" id="ARBA00008072"/>
    </source>
</evidence>
<accession>A0A3S4C791</accession>
<protein>
    <submittedName>
        <fullName evidence="4">01115b18-6811-4f7b-83d0-2e876b7043d9</fullName>
    </submittedName>
</protein>
<dbReference type="InterPro" id="IPR020843">
    <property type="entry name" value="ER"/>
</dbReference>
<dbReference type="InterPro" id="IPR047122">
    <property type="entry name" value="Trans-enoyl_RdTase-like"/>
</dbReference>
<dbReference type="PANTHER" id="PTHR45348">
    <property type="entry name" value="HYPOTHETICAL OXIDOREDUCTASE (EUROFUNG)"/>
    <property type="match status" value="1"/>
</dbReference>
<name>A0A3S4C791_9PEZI</name>